<reference evidence="4" key="1">
    <citation type="journal article" date="2019" name="Int. J. Syst. Evol. Microbiol.">
        <title>The Global Catalogue of Microorganisms (GCM) 10K type strain sequencing project: providing services to taxonomists for standard genome sequencing and annotation.</title>
        <authorList>
            <consortium name="The Broad Institute Genomics Platform"/>
            <consortium name="The Broad Institute Genome Sequencing Center for Infectious Disease"/>
            <person name="Wu L."/>
            <person name="Ma J."/>
        </authorList>
    </citation>
    <scope>NUCLEOTIDE SEQUENCE [LARGE SCALE GENOMIC DNA]</scope>
    <source>
        <strain evidence="4">JCM 17923</strain>
    </source>
</reference>
<organism evidence="3 4">
    <name type="scientific">Hymenobacter saemangeumensis</name>
    <dbReference type="NCBI Taxonomy" id="1084522"/>
    <lineage>
        <taxon>Bacteria</taxon>
        <taxon>Pseudomonadati</taxon>
        <taxon>Bacteroidota</taxon>
        <taxon>Cytophagia</taxon>
        <taxon>Cytophagales</taxon>
        <taxon>Hymenobacteraceae</taxon>
        <taxon>Hymenobacter</taxon>
    </lineage>
</organism>
<dbReference type="EMBL" id="BAABGZ010000073">
    <property type="protein sequence ID" value="GAA4365143.1"/>
    <property type="molecule type" value="Genomic_DNA"/>
</dbReference>
<feature type="chain" id="PRO_5047398282" evidence="1">
    <location>
        <begin position="20"/>
        <end position="193"/>
    </location>
</feature>
<dbReference type="Pfam" id="PF13568">
    <property type="entry name" value="OMP_b-brl_2"/>
    <property type="match status" value="1"/>
</dbReference>
<feature type="signal peptide" evidence="1">
    <location>
        <begin position="1"/>
        <end position="19"/>
    </location>
</feature>
<evidence type="ECO:0000313" key="4">
    <source>
        <dbReference type="Proteomes" id="UP001501153"/>
    </source>
</evidence>
<accession>A0ABP8IPD6</accession>
<keyword evidence="1" id="KW-0732">Signal</keyword>
<evidence type="ECO:0000256" key="1">
    <source>
        <dbReference type="SAM" id="SignalP"/>
    </source>
</evidence>
<evidence type="ECO:0000313" key="3">
    <source>
        <dbReference type="EMBL" id="GAA4365143.1"/>
    </source>
</evidence>
<evidence type="ECO:0000259" key="2">
    <source>
        <dbReference type="Pfam" id="PF13568"/>
    </source>
</evidence>
<dbReference type="RefSeq" id="WP_345237427.1">
    <property type="nucleotide sequence ID" value="NZ_BAABGZ010000073.1"/>
</dbReference>
<protein>
    <submittedName>
        <fullName evidence="3">Porin family protein</fullName>
    </submittedName>
</protein>
<dbReference type="InterPro" id="IPR025665">
    <property type="entry name" value="Beta-barrel_OMP_2"/>
</dbReference>
<name>A0ABP8IPD6_9BACT</name>
<feature type="domain" description="Outer membrane protein beta-barrel" evidence="2">
    <location>
        <begin position="18"/>
        <end position="163"/>
    </location>
</feature>
<dbReference type="InterPro" id="IPR011250">
    <property type="entry name" value="OMP/PagP_B-barrel"/>
</dbReference>
<sequence length="193" mass="20886">MKTTLLSLALVAGTAAAQAQGISLGVKAGPSYTNLIGNDAKNSQYKWGFHGGVMADIGFAESLSLHPELLYSMKGREIEQTANDRNLKLNYLDIPVMLRYKADGLYFEAGPQLSVLLSGKAGDVDYTNEFKRTVFGYGVGLGYTMESGVSLGLRYSNDFNNIIKVNGFQVPGEQNVKNNVFTLSVGYSFGDND</sequence>
<gene>
    <name evidence="3" type="ORF">GCM10023185_35210</name>
</gene>
<keyword evidence="4" id="KW-1185">Reference proteome</keyword>
<dbReference type="Proteomes" id="UP001501153">
    <property type="component" value="Unassembled WGS sequence"/>
</dbReference>
<dbReference type="SUPFAM" id="SSF56925">
    <property type="entry name" value="OMPA-like"/>
    <property type="match status" value="1"/>
</dbReference>
<comment type="caution">
    <text evidence="3">The sequence shown here is derived from an EMBL/GenBank/DDBJ whole genome shotgun (WGS) entry which is preliminary data.</text>
</comment>
<proteinExistence type="predicted"/>